<feature type="domain" description="RRM" evidence="5">
    <location>
        <begin position="282"/>
        <end position="371"/>
    </location>
</feature>
<dbReference type="SMART" id="SM00360">
    <property type="entry name" value="RRM"/>
    <property type="match status" value="4"/>
</dbReference>
<evidence type="ECO:0000256" key="3">
    <source>
        <dbReference type="ARBA" id="ARBA00022884"/>
    </source>
</evidence>
<dbReference type="Pfam" id="PF00076">
    <property type="entry name" value="RRM_1"/>
    <property type="match status" value="3"/>
</dbReference>
<dbReference type="AlphaFoldDB" id="A0A1R2CCH7"/>
<accession>A0A1R2CCH7</accession>
<dbReference type="InterPro" id="IPR000504">
    <property type="entry name" value="RRM_dom"/>
</dbReference>
<gene>
    <name evidence="7" type="ORF">SteCoe_11718</name>
</gene>
<comment type="similarity">
    <text evidence="1">Belongs to the polyadenylate-binding protein type-1 family.</text>
</comment>
<feature type="domain" description="PABC" evidence="6">
    <location>
        <begin position="453"/>
        <end position="531"/>
    </location>
</feature>
<dbReference type="Pfam" id="PF00658">
    <property type="entry name" value="MLLE"/>
    <property type="match status" value="1"/>
</dbReference>
<evidence type="ECO:0008006" key="9">
    <source>
        <dbReference type="Google" id="ProtNLM"/>
    </source>
</evidence>
<feature type="domain" description="RRM" evidence="5">
    <location>
        <begin position="182"/>
        <end position="270"/>
    </location>
</feature>
<dbReference type="SMART" id="SM00517">
    <property type="entry name" value="PolyA"/>
    <property type="match status" value="1"/>
</dbReference>
<feature type="domain" description="RRM" evidence="5">
    <location>
        <begin position="95"/>
        <end position="172"/>
    </location>
</feature>
<dbReference type="PROSITE" id="PS50102">
    <property type="entry name" value="RRM"/>
    <property type="match status" value="4"/>
</dbReference>
<dbReference type="OrthoDB" id="296989at2759"/>
<dbReference type="InterPro" id="IPR036053">
    <property type="entry name" value="PABP-dom"/>
</dbReference>
<dbReference type="Gene3D" id="1.10.1900.10">
    <property type="entry name" value="c-terminal domain of poly(a) binding protein"/>
    <property type="match status" value="1"/>
</dbReference>
<dbReference type="EMBL" id="MPUH01000197">
    <property type="protein sequence ID" value="OMJ86709.1"/>
    <property type="molecule type" value="Genomic_DNA"/>
</dbReference>
<dbReference type="SUPFAM" id="SSF54928">
    <property type="entry name" value="RNA-binding domain, RBD"/>
    <property type="match status" value="3"/>
</dbReference>
<evidence type="ECO:0000256" key="4">
    <source>
        <dbReference type="PROSITE-ProRule" id="PRU00176"/>
    </source>
</evidence>
<comment type="caution">
    <text evidence="7">The sequence shown here is derived from an EMBL/GenBank/DDBJ whole genome shotgun (WGS) entry which is preliminary data.</text>
</comment>
<dbReference type="CDD" id="cd00590">
    <property type="entry name" value="RRM_SF"/>
    <property type="match status" value="1"/>
</dbReference>
<evidence type="ECO:0000313" key="8">
    <source>
        <dbReference type="Proteomes" id="UP000187209"/>
    </source>
</evidence>
<dbReference type="PROSITE" id="PS51309">
    <property type="entry name" value="PABC"/>
    <property type="match status" value="1"/>
</dbReference>
<dbReference type="PANTHER" id="PTHR24012">
    <property type="entry name" value="RNA BINDING PROTEIN"/>
    <property type="match status" value="1"/>
</dbReference>
<dbReference type="InterPro" id="IPR035979">
    <property type="entry name" value="RBD_domain_sf"/>
</dbReference>
<dbReference type="GO" id="GO:0003723">
    <property type="term" value="F:RNA binding"/>
    <property type="evidence" value="ECO:0007669"/>
    <property type="project" value="UniProtKB-UniRule"/>
</dbReference>
<reference evidence="7 8" key="1">
    <citation type="submission" date="2016-11" db="EMBL/GenBank/DDBJ databases">
        <title>The macronuclear genome of Stentor coeruleus: a giant cell with tiny introns.</title>
        <authorList>
            <person name="Slabodnick M."/>
            <person name="Ruby J.G."/>
            <person name="Reiff S.B."/>
            <person name="Swart E.C."/>
            <person name="Gosai S."/>
            <person name="Prabakaran S."/>
            <person name="Witkowska E."/>
            <person name="Larue G.E."/>
            <person name="Fisher S."/>
            <person name="Freeman R.M."/>
            <person name="Gunawardena J."/>
            <person name="Chu W."/>
            <person name="Stover N.A."/>
            <person name="Gregory B.D."/>
            <person name="Nowacki M."/>
            <person name="Derisi J."/>
            <person name="Roy S.W."/>
            <person name="Marshall W.F."/>
            <person name="Sood P."/>
        </authorList>
    </citation>
    <scope>NUCLEOTIDE SEQUENCE [LARGE SCALE GENOMIC DNA]</scope>
    <source>
        <strain evidence="7">WM001</strain>
    </source>
</reference>
<name>A0A1R2CCH7_9CILI</name>
<keyword evidence="3 4" id="KW-0694">RNA-binding</keyword>
<dbReference type="Proteomes" id="UP000187209">
    <property type="component" value="Unassembled WGS sequence"/>
</dbReference>
<keyword evidence="8" id="KW-1185">Reference proteome</keyword>
<keyword evidence="2" id="KW-0677">Repeat</keyword>
<evidence type="ECO:0000259" key="5">
    <source>
        <dbReference type="PROSITE" id="PS50102"/>
    </source>
</evidence>
<feature type="domain" description="RRM" evidence="5">
    <location>
        <begin position="12"/>
        <end position="89"/>
    </location>
</feature>
<dbReference type="SUPFAM" id="SSF63570">
    <property type="entry name" value="PABC (PABP) domain"/>
    <property type="match status" value="1"/>
</dbReference>
<sequence>MLVNNTGLTGLAQLYIGDLHSSVREGELYSIAHQYGDITFIKLIRSQTYTNRAYAFIAYKDPTQASSARRELNGSKIKNTVIRVCRVTKDHDPQSNIFVKNIPPQATLKNFEDIFTPYGAIISSKICYDTNGNSLGYGFIQFERKDKAQEAINKLNGFLWGTNKIIVSEFLPIASRSIANKTNLYIKGFPLSYSQDMIKEIFSQFGEITSIGLMTSKTKDGERAFGFVCFSNQDSASKACEIMHTKKEEDFEWYVVPHMNKNVRKAVLRDQYLKKIEEWKVKNLYIRNIPKSICDTKLREICLVYGQISSLKIVLSEHIKYNAEGDMHKELLPRGIGFVCFVLEKSATLALKELQEKTLEGQKLYVARWKPRNELKMGLITKMQMRNERALRFATGPIGFQIARGQGFPINMPYFPAMMPFDKTGYAVNQQGKFGNFSQVPPSSQIPNGNYRRPPVPMGKPGIPATVQEKKTTYEALLPFVMNMTSELVAGKVTNMLLDHGNQIAYSLMSNETLLKEKVREAIEQLKTVWANNPTQLKFLESIPN</sequence>
<evidence type="ECO:0000259" key="6">
    <source>
        <dbReference type="PROSITE" id="PS51309"/>
    </source>
</evidence>
<evidence type="ECO:0000256" key="1">
    <source>
        <dbReference type="ARBA" id="ARBA00008557"/>
    </source>
</evidence>
<dbReference type="InterPro" id="IPR002004">
    <property type="entry name" value="PABP_HYD_C"/>
</dbReference>
<dbReference type="Gene3D" id="3.30.70.330">
    <property type="match status" value="4"/>
</dbReference>
<evidence type="ECO:0000313" key="7">
    <source>
        <dbReference type="EMBL" id="OMJ86709.1"/>
    </source>
</evidence>
<organism evidence="7 8">
    <name type="scientific">Stentor coeruleus</name>
    <dbReference type="NCBI Taxonomy" id="5963"/>
    <lineage>
        <taxon>Eukaryota</taxon>
        <taxon>Sar</taxon>
        <taxon>Alveolata</taxon>
        <taxon>Ciliophora</taxon>
        <taxon>Postciliodesmatophora</taxon>
        <taxon>Heterotrichea</taxon>
        <taxon>Heterotrichida</taxon>
        <taxon>Stentoridae</taxon>
        <taxon>Stentor</taxon>
    </lineage>
</organism>
<proteinExistence type="inferred from homology"/>
<evidence type="ECO:0000256" key="2">
    <source>
        <dbReference type="ARBA" id="ARBA00022737"/>
    </source>
</evidence>
<dbReference type="InterPro" id="IPR012677">
    <property type="entry name" value="Nucleotide-bd_a/b_plait_sf"/>
</dbReference>
<protein>
    <recommendedName>
        <fullName evidence="9">Polyadenylate-binding protein</fullName>
    </recommendedName>
</protein>